<dbReference type="RefSeq" id="WP_244464450.1">
    <property type="nucleotide sequence ID" value="NZ_CP004021.1"/>
</dbReference>
<dbReference type="KEGG" id="lau:G293_02255"/>
<dbReference type="PATRIC" id="fig|1277257.4.peg.489"/>
<evidence type="ECO:0000313" key="2">
    <source>
        <dbReference type="Proteomes" id="UP000035503"/>
    </source>
</evidence>
<proteinExistence type="predicted"/>
<accession>A0A0G3I6G0</accession>
<reference evidence="1 2" key="1">
    <citation type="journal article" date="2015" name="Genome Announc.">
        <title>Complete Genome Sequence of 'Candidatus Liberibacter africanus,' a Bacterium Associated with Citrus Huanglongbing.</title>
        <authorList>
            <person name="Lin H."/>
            <person name="Pietersen G."/>
            <person name="Han C."/>
            <person name="Read D.A."/>
            <person name="Lou B."/>
            <person name="Gupta G."/>
            <person name="Civerolo E.L."/>
        </authorList>
    </citation>
    <scope>NUCLEOTIDE SEQUENCE [LARGE SCALE GENOMIC DNA]</scope>
    <source>
        <strain evidence="1 2">PTSAPSY</strain>
    </source>
</reference>
<keyword evidence="2" id="KW-1185">Reference proteome</keyword>
<organism evidence="1 2">
    <name type="scientific">Candidatus Liberibacter africanus PTSAPSY</name>
    <dbReference type="NCBI Taxonomy" id="1277257"/>
    <lineage>
        <taxon>Bacteria</taxon>
        <taxon>Pseudomonadati</taxon>
        <taxon>Pseudomonadota</taxon>
        <taxon>Alphaproteobacteria</taxon>
        <taxon>Hyphomicrobiales</taxon>
        <taxon>Rhizobiaceae</taxon>
        <taxon>Liberibacter</taxon>
    </lineage>
</organism>
<evidence type="ECO:0000313" key="1">
    <source>
        <dbReference type="EMBL" id="AKK20083.1"/>
    </source>
</evidence>
<gene>
    <name evidence="1" type="ORF">G293_02255</name>
</gene>
<protein>
    <submittedName>
        <fullName evidence="1">Uncharacterized protein</fullName>
    </submittedName>
</protein>
<dbReference type="AlphaFoldDB" id="A0A0G3I6G0"/>
<name>A0A0G3I6G0_LIBAF</name>
<dbReference type="STRING" id="1277257.G293_02255"/>
<dbReference type="Proteomes" id="UP000035503">
    <property type="component" value="Chromosome"/>
</dbReference>
<sequence length="95" mass="10758">MEEGNPLMEKPLLDTTKFSVLAHCITDKENVLILRLNLGTVSEDTLRHIELEAKDSANELLTPLKQIIDEIVAKDENKQRYGSYNPEDDVCEACQ</sequence>
<dbReference type="EMBL" id="CP004021">
    <property type="protein sequence ID" value="AKK20083.1"/>
    <property type="molecule type" value="Genomic_DNA"/>
</dbReference>